<sequence>MLKKNDFKTIFLTSIGGMLEFYDFVIFSLFAIVLGKTFFPAEESQALQALSAFTVFAVGYFARPIGGVIFGHIGDKYGRKKSFLLTILLMGLASFLIALLPSYKEAGIVATLLFVTLRIIQGAAIGGEIPSAVVFVKESLIKHGGLACGIIFCFINFGIFFAEITKTISTHFFSDDYAWRIAFIFGGIAAIISYFFRKEIHETAAFLNKKDEHKVPVLKLIVSEKIALIRAIAAISIFAMVIGFFSLFLPTYFTLNKISNSSNLILINLFVFSIVSIPAGFLADKFGALVILIIGAFGLLIFGSAFYIAMVNHSKYLLPIMLMNNIFMGMIVGVASNYASMLFSPSVRASGLGLSYNVTFAIFNGLFLVVASFGIAKGFMLMPLFLSIMVVITAIIILSLVKQPK</sequence>
<feature type="transmembrane region" description="Helical" evidence="8">
    <location>
        <begin position="45"/>
        <end position="62"/>
    </location>
</feature>
<dbReference type="PANTHER" id="PTHR43528:SF7">
    <property type="entry name" value="MFS TRANSPORTER"/>
    <property type="match status" value="1"/>
</dbReference>
<keyword evidence="5" id="KW-0769">Symport</keyword>
<evidence type="ECO:0000259" key="9">
    <source>
        <dbReference type="PROSITE" id="PS50850"/>
    </source>
</evidence>
<evidence type="ECO:0000256" key="7">
    <source>
        <dbReference type="ARBA" id="ARBA00023136"/>
    </source>
</evidence>
<feature type="transmembrane region" description="Helical" evidence="8">
    <location>
        <begin position="265"/>
        <end position="282"/>
    </location>
</feature>
<dbReference type="PROSITE" id="PS50850">
    <property type="entry name" value="MFS"/>
    <property type="match status" value="1"/>
</dbReference>
<gene>
    <name evidence="10" type="ORF">KX01_1335</name>
</gene>
<evidence type="ECO:0000256" key="5">
    <source>
        <dbReference type="ARBA" id="ARBA00022847"/>
    </source>
</evidence>
<accession>A0A1J0KSN7</accession>
<dbReference type="OrthoDB" id="3690818at2"/>
<dbReference type="Gene3D" id="1.20.1250.20">
    <property type="entry name" value="MFS general substrate transporter like domains"/>
    <property type="match status" value="1"/>
</dbReference>
<dbReference type="GO" id="GO:0005886">
    <property type="term" value="C:plasma membrane"/>
    <property type="evidence" value="ECO:0007669"/>
    <property type="project" value="UniProtKB-SubCell"/>
</dbReference>
<protein>
    <submittedName>
        <fullName evidence="10">Sugar (And other) transporter family protein</fullName>
    </submittedName>
</protein>
<keyword evidence="6 8" id="KW-1133">Transmembrane helix</keyword>
<keyword evidence="3" id="KW-1003">Cell membrane</keyword>
<feature type="domain" description="Major facilitator superfamily (MFS) profile" evidence="9">
    <location>
        <begin position="9"/>
        <end position="405"/>
    </location>
</feature>
<reference evidence="11" key="1">
    <citation type="submission" date="2014-10" db="EMBL/GenBank/DDBJ databases">
        <authorList>
            <person name="Kuske C.R."/>
            <person name="Challacombe J.F."/>
            <person name="Daligault H.E."/>
            <person name="Davenport K.W."/>
            <person name="Johnson S.L."/>
            <person name="Siddaramappa S."/>
            <person name="Petersen J.M."/>
        </authorList>
    </citation>
    <scope>NUCLEOTIDE SEQUENCE [LARGE SCALE GENOMIC DNA]</scope>
    <source>
        <strain evidence="11">CA97-1460</strain>
    </source>
</reference>
<dbReference type="InterPro" id="IPR020846">
    <property type="entry name" value="MFS_dom"/>
</dbReference>
<dbReference type="AlphaFoldDB" id="A0A1J0KSN7"/>
<evidence type="ECO:0000256" key="1">
    <source>
        <dbReference type="ARBA" id="ARBA00004651"/>
    </source>
</evidence>
<feature type="transmembrane region" description="Helical" evidence="8">
    <location>
        <begin position="21"/>
        <end position="39"/>
    </location>
</feature>
<evidence type="ECO:0000256" key="2">
    <source>
        <dbReference type="ARBA" id="ARBA00022448"/>
    </source>
</evidence>
<feature type="transmembrane region" description="Helical" evidence="8">
    <location>
        <begin position="289"/>
        <end position="310"/>
    </location>
</feature>
<dbReference type="RefSeq" id="WP_071664233.1">
    <property type="nucleotide sequence ID" value="NZ_CP009654.1"/>
</dbReference>
<keyword evidence="4 8" id="KW-0812">Transmembrane</keyword>
<evidence type="ECO:0000256" key="4">
    <source>
        <dbReference type="ARBA" id="ARBA00022692"/>
    </source>
</evidence>
<evidence type="ECO:0000256" key="3">
    <source>
        <dbReference type="ARBA" id="ARBA00022475"/>
    </source>
</evidence>
<keyword evidence="2" id="KW-0813">Transport</keyword>
<dbReference type="GO" id="GO:0015293">
    <property type="term" value="F:symporter activity"/>
    <property type="evidence" value="ECO:0007669"/>
    <property type="project" value="UniProtKB-KW"/>
</dbReference>
<dbReference type="Proteomes" id="UP000182521">
    <property type="component" value="Chromosome"/>
</dbReference>
<evidence type="ECO:0000256" key="6">
    <source>
        <dbReference type="ARBA" id="ARBA00022989"/>
    </source>
</evidence>
<dbReference type="InterPro" id="IPR036259">
    <property type="entry name" value="MFS_trans_sf"/>
</dbReference>
<dbReference type="PANTHER" id="PTHR43528">
    <property type="entry name" value="ALPHA-KETOGLUTARATE PERMEASE"/>
    <property type="match status" value="1"/>
</dbReference>
<dbReference type="EMBL" id="CP009654">
    <property type="protein sequence ID" value="APC96662.1"/>
    <property type="molecule type" value="Genomic_DNA"/>
</dbReference>
<feature type="transmembrane region" description="Helical" evidence="8">
    <location>
        <begin position="381"/>
        <end position="401"/>
    </location>
</feature>
<evidence type="ECO:0000313" key="11">
    <source>
        <dbReference type="Proteomes" id="UP000182521"/>
    </source>
</evidence>
<feature type="transmembrane region" description="Helical" evidence="8">
    <location>
        <begin position="83"/>
        <end position="100"/>
    </location>
</feature>
<dbReference type="InterPro" id="IPR051084">
    <property type="entry name" value="H+-coupled_symporters"/>
</dbReference>
<proteinExistence type="predicted"/>
<dbReference type="KEGG" id="frc:KX01_1335"/>
<evidence type="ECO:0000313" key="10">
    <source>
        <dbReference type="EMBL" id="APC96662.1"/>
    </source>
</evidence>
<organism evidence="10 11">
    <name type="scientific">Francisella frigiditurris</name>
    <dbReference type="NCBI Taxonomy" id="1542390"/>
    <lineage>
        <taxon>Bacteria</taxon>
        <taxon>Pseudomonadati</taxon>
        <taxon>Pseudomonadota</taxon>
        <taxon>Gammaproteobacteria</taxon>
        <taxon>Thiotrichales</taxon>
        <taxon>Francisellaceae</taxon>
        <taxon>Francisella</taxon>
    </lineage>
</organism>
<keyword evidence="7 8" id="KW-0472">Membrane</keyword>
<dbReference type="Pfam" id="PF07690">
    <property type="entry name" value="MFS_1"/>
    <property type="match status" value="1"/>
</dbReference>
<feature type="transmembrane region" description="Helical" evidence="8">
    <location>
        <begin position="106"/>
        <end position="125"/>
    </location>
</feature>
<evidence type="ECO:0000256" key="8">
    <source>
        <dbReference type="SAM" id="Phobius"/>
    </source>
</evidence>
<feature type="transmembrane region" description="Helical" evidence="8">
    <location>
        <begin position="146"/>
        <end position="165"/>
    </location>
</feature>
<name>A0A1J0KSN7_9GAMM</name>
<dbReference type="InterPro" id="IPR011701">
    <property type="entry name" value="MFS"/>
</dbReference>
<dbReference type="SUPFAM" id="SSF103473">
    <property type="entry name" value="MFS general substrate transporter"/>
    <property type="match status" value="1"/>
</dbReference>
<feature type="transmembrane region" description="Helical" evidence="8">
    <location>
        <begin position="316"/>
        <end position="339"/>
    </location>
</feature>
<comment type="subcellular location">
    <subcellularLocation>
        <location evidence="1">Cell membrane</location>
        <topology evidence="1">Multi-pass membrane protein</topology>
    </subcellularLocation>
</comment>
<feature type="transmembrane region" description="Helical" evidence="8">
    <location>
        <begin position="351"/>
        <end position="375"/>
    </location>
</feature>
<feature type="transmembrane region" description="Helical" evidence="8">
    <location>
        <begin position="228"/>
        <end position="253"/>
    </location>
</feature>
<dbReference type="STRING" id="1542390.KX01_1335"/>
<keyword evidence="11" id="KW-1185">Reference proteome</keyword>
<feature type="transmembrane region" description="Helical" evidence="8">
    <location>
        <begin position="177"/>
        <end position="196"/>
    </location>
</feature>